<dbReference type="AlphaFoldDB" id="A0A4P6FB97"/>
<dbReference type="CDD" id="cd17535">
    <property type="entry name" value="REC_NarL-like"/>
    <property type="match status" value="1"/>
</dbReference>
<dbReference type="InterPro" id="IPR000792">
    <property type="entry name" value="Tscrpt_reg_LuxR_C"/>
</dbReference>
<evidence type="ECO:0000259" key="7">
    <source>
        <dbReference type="PROSITE" id="PS50110"/>
    </source>
</evidence>
<dbReference type="Gene3D" id="3.40.50.2300">
    <property type="match status" value="1"/>
</dbReference>
<evidence type="ECO:0000256" key="5">
    <source>
        <dbReference type="PROSITE-ProRule" id="PRU00169"/>
    </source>
</evidence>
<dbReference type="RefSeq" id="WP_129189836.1">
    <property type="nucleotide sequence ID" value="NZ_CP035491.1"/>
</dbReference>
<dbReference type="SMART" id="SM00421">
    <property type="entry name" value="HTH_LUXR"/>
    <property type="match status" value="1"/>
</dbReference>
<keyword evidence="4" id="KW-0804">Transcription</keyword>
<dbReference type="KEGG" id="agf:ET445_06270"/>
<evidence type="ECO:0000259" key="6">
    <source>
        <dbReference type="PROSITE" id="PS50043"/>
    </source>
</evidence>
<accession>A0A4P6FB97</accession>
<feature type="domain" description="Response regulatory" evidence="7">
    <location>
        <begin position="6"/>
        <end position="127"/>
    </location>
</feature>
<dbReference type="InterPro" id="IPR039420">
    <property type="entry name" value="WalR-like"/>
</dbReference>
<dbReference type="InterPro" id="IPR016032">
    <property type="entry name" value="Sig_transdc_resp-reg_C-effctor"/>
</dbReference>
<evidence type="ECO:0000256" key="4">
    <source>
        <dbReference type="ARBA" id="ARBA00023163"/>
    </source>
</evidence>
<protein>
    <submittedName>
        <fullName evidence="8">Response regulator transcription factor</fullName>
    </submittedName>
</protein>
<keyword evidence="9" id="KW-1185">Reference proteome</keyword>
<feature type="modified residue" description="4-aspartylphosphate" evidence="5">
    <location>
        <position position="57"/>
    </location>
</feature>
<evidence type="ECO:0000256" key="3">
    <source>
        <dbReference type="ARBA" id="ARBA00023125"/>
    </source>
</evidence>
<dbReference type="PROSITE" id="PS50043">
    <property type="entry name" value="HTH_LUXR_2"/>
    <property type="match status" value="1"/>
</dbReference>
<dbReference type="GO" id="GO:0003677">
    <property type="term" value="F:DNA binding"/>
    <property type="evidence" value="ECO:0007669"/>
    <property type="project" value="UniProtKB-KW"/>
</dbReference>
<dbReference type="CDD" id="cd06170">
    <property type="entry name" value="LuxR_C_like"/>
    <property type="match status" value="1"/>
</dbReference>
<evidence type="ECO:0000313" key="8">
    <source>
        <dbReference type="EMBL" id="QAY73005.1"/>
    </source>
</evidence>
<dbReference type="SMART" id="SM00448">
    <property type="entry name" value="REC"/>
    <property type="match status" value="1"/>
</dbReference>
<dbReference type="SUPFAM" id="SSF52172">
    <property type="entry name" value="CheY-like"/>
    <property type="match status" value="1"/>
</dbReference>
<dbReference type="EMBL" id="CP035491">
    <property type="protein sequence ID" value="QAY73005.1"/>
    <property type="molecule type" value="Genomic_DNA"/>
</dbReference>
<dbReference type="InterPro" id="IPR011006">
    <property type="entry name" value="CheY-like_superfamily"/>
</dbReference>
<dbReference type="GO" id="GO:0000160">
    <property type="term" value="P:phosphorelay signal transduction system"/>
    <property type="evidence" value="ECO:0007669"/>
    <property type="project" value="InterPro"/>
</dbReference>
<reference evidence="8 9" key="1">
    <citation type="submission" date="2019-01" db="EMBL/GenBank/DDBJ databases">
        <title>Genome sequencing of strain FW100M-8.</title>
        <authorList>
            <person name="Heo J."/>
            <person name="Kim S.-J."/>
            <person name="Kim J.-S."/>
            <person name="Hong S.-B."/>
            <person name="Kwon S.-W."/>
        </authorList>
    </citation>
    <scope>NUCLEOTIDE SEQUENCE [LARGE SCALE GENOMIC DNA]</scope>
    <source>
        <strain evidence="8 9">FW100M-8</strain>
    </source>
</reference>
<dbReference type="PANTHER" id="PTHR43214">
    <property type="entry name" value="TWO-COMPONENT RESPONSE REGULATOR"/>
    <property type="match status" value="1"/>
</dbReference>
<name>A0A4P6FB97_9MICO</name>
<dbReference type="InterPro" id="IPR058245">
    <property type="entry name" value="NreC/VraR/RcsB-like_REC"/>
</dbReference>
<keyword evidence="2" id="KW-0805">Transcription regulation</keyword>
<feature type="domain" description="HTH luxR-type" evidence="6">
    <location>
        <begin position="153"/>
        <end position="218"/>
    </location>
</feature>
<gene>
    <name evidence="8" type="ORF">ET445_06270</name>
</gene>
<dbReference type="OrthoDB" id="9808843at2"/>
<evidence type="ECO:0000313" key="9">
    <source>
        <dbReference type="Proteomes" id="UP000291259"/>
    </source>
</evidence>
<proteinExistence type="predicted"/>
<dbReference type="Pfam" id="PF00072">
    <property type="entry name" value="Response_reg"/>
    <property type="match status" value="1"/>
</dbReference>
<dbReference type="PRINTS" id="PR00038">
    <property type="entry name" value="HTHLUXR"/>
</dbReference>
<keyword evidence="3" id="KW-0238">DNA-binding</keyword>
<dbReference type="Pfam" id="PF00196">
    <property type="entry name" value="GerE"/>
    <property type="match status" value="1"/>
</dbReference>
<dbReference type="GO" id="GO:0006355">
    <property type="term" value="P:regulation of DNA-templated transcription"/>
    <property type="evidence" value="ECO:0007669"/>
    <property type="project" value="InterPro"/>
</dbReference>
<organism evidence="8 9">
    <name type="scientific">Agromyces protaetiae</name>
    <dbReference type="NCBI Taxonomy" id="2509455"/>
    <lineage>
        <taxon>Bacteria</taxon>
        <taxon>Bacillati</taxon>
        <taxon>Actinomycetota</taxon>
        <taxon>Actinomycetes</taxon>
        <taxon>Micrococcales</taxon>
        <taxon>Microbacteriaceae</taxon>
        <taxon>Agromyces</taxon>
    </lineage>
</organism>
<dbReference type="PANTHER" id="PTHR43214:SF24">
    <property type="entry name" value="TRANSCRIPTIONAL REGULATORY PROTEIN NARL-RELATED"/>
    <property type="match status" value="1"/>
</dbReference>
<dbReference type="PROSITE" id="PS00622">
    <property type="entry name" value="HTH_LUXR_1"/>
    <property type="match status" value="1"/>
</dbReference>
<sequence>MNEPIAVAIVDDHALFCAGIRMIVESQPDLAVAWSATDGLRAVELAAADPPDVILMDIRMPGTDGITATRLILASARGATSAAPRVIVLTTHRSDSAVVQAIDAGAAGFIMKDAEPELLLAAIRTVHAGTSVFAPATSVRLVHDLAPHTGRPDRSAIEPLSRREREVYLLAARGLSNAEIAEAVFLGESTVKSHVSSILAKLGLASRLQVIAHAYDHGLVQ</sequence>
<evidence type="ECO:0000256" key="2">
    <source>
        <dbReference type="ARBA" id="ARBA00023015"/>
    </source>
</evidence>
<evidence type="ECO:0000256" key="1">
    <source>
        <dbReference type="ARBA" id="ARBA00022553"/>
    </source>
</evidence>
<keyword evidence="1 5" id="KW-0597">Phosphoprotein</keyword>
<dbReference type="Proteomes" id="UP000291259">
    <property type="component" value="Chromosome"/>
</dbReference>
<dbReference type="SUPFAM" id="SSF46894">
    <property type="entry name" value="C-terminal effector domain of the bipartite response regulators"/>
    <property type="match status" value="1"/>
</dbReference>
<dbReference type="InterPro" id="IPR001789">
    <property type="entry name" value="Sig_transdc_resp-reg_receiver"/>
</dbReference>
<dbReference type="PROSITE" id="PS50110">
    <property type="entry name" value="RESPONSE_REGULATORY"/>
    <property type="match status" value="1"/>
</dbReference>